<dbReference type="Pfam" id="PF17595">
    <property type="entry name" value="DUF5491"/>
    <property type="match status" value="1"/>
</dbReference>
<protein>
    <submittedName>
        <fullName evidence="1">Uncharacterized protein</fullName>
    </submittedName>
</protein>
<reference evidence="1 2" key="1">
    <citation type="submission" date="2014-11" db="EMBL/GenBank/DDBJ databases">
        <title>Complete genome sequence of vB_YenM_TG1, a broad host range bacteriophage which infects Yersinia enterocolitica.</title>
        <authorList>
            <person name="Leon-Velarde C.G."/>
            <person name="Kropinski A.M."/>
            <person name="Chen S."/>
            <person name="Griffiths M.W."/>
            <person name="Odumeru J.A."/>
        </authorList>
    </citation>
    <scope>NUCLEOTIDE SEQUENCE [LARGE SCALE GENOMIC DNA]</scope>
</reference>
<proteinExistence type="predicted"/>
<sequence>MSLKINLAGFLDEIDDVSSIPYLLKLYLLDVIKIPIKIDPLNPGDETITSDFGIVEYQYNVTDTEFSVSIDFKPFEEL</sequence>
<gene>
    <name evidence="1" type="ORF">YenMTG1_071</name>
</gene>
<dbReference type="InterPro" id="IPR020248">
    <property type="entry name" value="Y03I"/>
</dbReference>
<name>A0A0B4ZZB3_9CAUD</name>
<accession>A0A0B4ZZB3</accession>
<dbReference type="EMBL" id="KP202158">
    <property type="protein sequence ID" value="AJD81888.1"/>
    <property type="molecule type" value="Genomic_DNA"/>
</dbReference>
<organism evidence="1 2">
    <name type="scientific">Yersinia phage vB_YenM_TG1</name>
    <dbReference type="NCBI Taxonomy" id="1589265"/>
    <lineage>
        <taxon>Viruses</taxon>
        <taxon>Duplodnaviria</taxon>
        <taxon>Heunggongvirae</taxon>
        <taxon>Uroviricota</taxon>
        <taxon>Caudoviricetes</taxon>
        <taxon>Pantevenvirales</taxon>
        <taxon>Straboviridae</taxon>
        <taxon>Tevenvirinae</taxon>
        <taxon>Tegunavirus</taxon>
        <taxon>Tegunavirus yenmtg1</taxon>
    </lineage>
</organism>
<keyword evidence="2" id="KW-1185">Reference proteome</keyword>
<dbReference type="GeneID" id="26627395"/>
<evidence type="ECO:0000313" key="2">
    <source>
        <dbReference type="Proteomes" id="UP000031805"/>
    </source>
</evidence>
<dbReference type="RefSeq" id="YP_009200332.1">
    <property type="nucleotide sequence ID" value="NC_028820.1"/>
</dbReference>
<evidence type="ECO:0000313" key="1">
    <source>
        <dbReference type="EMBL" id="AJD81888.1"/>
    </source>
</evidence>
<dbReference type="Proteomes" id="UP000031805">
    <property type="component" value="Segment"/>
</dbReference>
<dbReference type="KEGG" id="vg:26627395"/>